<evidence type="ECO:0000313" key="1">
    <source>
        <dbReference type="EMBL" id="KRZ40972.1"/>
    </source>
</evidence>
<comment type="caution">
    <text evidence="1">The sequence shown here is derived from an EMBL/GenBank/DDBJ whole genome shotgun (WGS) entry which is preliminary data.</text>
</comment>
<organism evidence="1 2">
    <name type="scientific">Trichinella pseudospiralis</name>
    <name type="common">Parasitic roundworm</name>
    <dbReference type="NCBI Taxonomy" id="6337"/>
    <lineage>
        <taxon>Eukaryota</taxon>
        <taxon>Metazoa</taxon>
        <taxon>Ecdysozoa</taxon>
        <taxon>Nematoda</taxon>
        <taxon>Enoplea</taxon>
        <taxon>Dorylaimia</taxon>
        <taxon>Trichinellida</taxon>
        <taxon>Trichinellidae</taxon>
        <taxon>Trichinella</taxon>
    </lineage>
</organism>
<reference evidence="1 2" key="1">
    <citation type="submission" date="2015-01" db="EMBL/GenBank/DDBJ databases">
        <title>Evolution of Trichinella species and genotypes.</title>
        <authorList>
            <person name="Korhonen P.K."/>
            <person name="Edoardo P."/>
            <person name="Giuseppe L.R."/>
            <person name="Gasser R.B."/>
        </authorList>
    </citation>
    <scope>NUCLEOTIDE SEQUENCE [LARGE SCALE GENOMIC DNA]</scope>
    <source>
        <strain evidence="1">ISS176</strain>
    </source>
</reference>
<dbReference type="AlphaFoldDB" id="A0A0V1K1A8"/>
<protein>
    <submittedName>
        <fullName evidence="1">Uncharacterized protein</fullName>
    </submittedName>
</protein>
<gene>
    <name evidence="1" type="ORF">T4C_4300</name>
</gene>
<name>A0A0V1K1A8_TRIPS</name>
<proteinExistence type="predicted"/>
<sequence>MFELKSLPRILRTDAAFVKAAASCQSFIGYFSRFHSKWQMTKSVPACLPKSTTLDLTIFMINNNIKNRNMLLLLKLFIIENDTLLFAGQRFDKRESDCCSQVRTVRAWAANATSRQSASAVAADSSV</sequence>
<accession>A0A0V1K1A8</accession>
<dbReference type="Proteomes" id="UP000054826">
    <property type="component" value="Unassembled WGS sequence"/>
</dbReference>
<dbReference type="EMBL" id="JYDV01000023">
    <property type="protein sequence ID" value="KRZ40972.1"/>
    <property type="molecule type" value="Genomic_DNA"/>
</dbReference>
<evidence type="ECO:0000313" key="2">
    <source>
        <dbReference type="Proteomes" id="UP000054826"/>
    </source>
</evidence>